<proteinExistence type="predicted"/>
<evidence type="ECO:0000256" key="1">
    <source>
        <dbReference type="SAM" id="Coils"/>
    </source>
</evidence>
<organism evidence="2 3">
    <name type="scientific">Gigaspora margarita</name>
    <dbReference type="NCBI Taxonomy" id="4874"/>
    <lineage>
        <taxon>Eukaryota</taxon>
        <taxon>Fungi</taxon>
        <taxon>Fungi incertae sedis</taxon>
        <taxon>Mucoromycota</taxon>
        <taxon>Glomeromycotina</taxon>
        <taxon>Glomeromycetes</taxon>
        <taxon>Diversisporales</taxon>
        <taxon>Gigasporaceae</taxon>
        <taxon>Gigaspora</taxon>
    </lineage>
</organism>
<keyword evidence="1" id="KW-0175">Coiled coil</keyword>
<protein>
    <submittedName>
        <fullName evidence="2">19465_t:CDS:1</fullName>
    </submittedName>
</protein>
<comment type="caution">
    <text evidence="2">The sequence shown here is derived from an EMBL/GenBank/DDBJ whole genome shotgun (WGS) entry which is preliminary data.</text>
</comment>
<accession>A0ABN7V4Z2</accession>
<feature type="coiled-coil region" evidence="1">
    <location>
        <begin position="8"/>
        <end position="39"/>
    </location>
</feature>
<gene>
    <name evidence="2" type="ORF">GMARGA_LOCUS14459</name>
</gene>
<keyword evidence="3" id="KW-1185">Reference proteome</keyword>
<reference evidence="2 3" key="1">
    <citation type="submission" date="2021-06" db="EMBL/GenBank/DDBJ databases">
        <authorList>
            <person name="Kallberg Y."/>
            <person name="Tangrot J."/>
            <person name="Rosling A."/>
        </authorList>
    </citation>
    <scope>NUCLEOTIDE SEQUENCE [LARGE SCALE GENOMIC DNA]</scope>
    <source>
        <strain evidence="2 3">120-4 pot B 10/14</strain>
    </source>
</reference>
<name>A0ABN7V4Z2_GIGMA</name>
<dbReference type="EMBL" id="CAJVQB010009586">
    <property type="protein sequence ID" value="CAG8731688.1"/>
    <property type="molecule type" value="Genomic_DNA"/>
</dbReference>
<evidence type="ECO:0000313" key="3">
    <source>
        <dbReference type="Proteomes" id="UP000789901"/>
    </source>
</evidence>
<sequence length="154" mass="18309">MTIRDSEDNKLQSKIQQLIQELKVLNKKARRNKLNKKQNYNIKANSGVSRNYHPECLEIKKEKAQFICHIEHNNKDVNKDEKIKQLVQRIAELEQEKEGWNKAKNNFINREKELEEKNKEPEEKPPQFTNIEGILDLTEYPNLRNLRLSLKCSV</sequence>
<dbReference type="Proteomes" id="UP000789901">
    <property type="component" value="Unassembled WGS sequence"/>
</dbReference>
<feature type="coiled-coil region" evidence="1">
    <location>
        <begin position="76"/>
        <end position="117"/>
    </location>
</feature>
<evidence type="ECO:0000313" key="2">
    <source>
        <dbReference type="EMBL" id="CAG8731688.1"/>
    </source>
</evidence>